<sequence length="96" mass="10316">MIIRGCHEVRGSDEIGCSPLTDLISLASSSVDSLLAIYDYVSIKGQTCISEKPMQFDVTIPQSYVTTGSIGNGASYVSAKKAYNVLMGIFMILCLK</sequence>
<reference evidence="1" key="2">
    <citation type="submission" date="2020-11" db="EMBL/GenBank/DDBJ databases">
        <authorList>
            <person name="McCartney M.A."/>
            <person name="Auch B."/>
            <person name="Kono T."/>
            <person name="Mallez S."/>
            <person name="Becker A."/>
            <person name="Gohl D.M."/>
            <person name="Silverstein K.A.T."/>
            <person name="Koren S."/>
            <person name="Bechman K.B."/>
            <person name="Herman A."/>
            <person name="Abrahante J.E."/>
            <person name="Garbe J."/>
        </authorList>
    </citation>
    <scope>NUCLEOTIDE SEQUENCE</scope>
    <source>
        <strain evidence="1">Duluth1</strain>
        <tissue evidence="1">Whole animal</tissue>
    </source>
</reference>
<dbReference type="EMBL" id="JAIWYP010000009">
    <property type="protein sequence ID" value="KAH3778978.1"/>
    <property type="molecule type" value="Genomic_DNA"/>
</dbReference>
<comment type="caution">
    <text evidence="1">The sequence shown here is derived from an EMBL/GenBank/DDBJ whole genome shotgun (WGS) entry which is preliminary data.</text>
</comment>
<dbReference type="Proteomes" id="UP000828390">
    <property type="component" value="Unassembled WGS sequence"/>
</dbReference>
<reference evidence="1" key="1">
    <citation type="journal article" date="2019" name="bioRxiv">
        <title>The Genome of the Zebra Mussel, Dreissena polymorpha: A Resource for Invasive Species Research.</title>
        <authorList>
            <person name="McCartney M.A."/>
            <person name="Auch B."/>
            <person name="Kono T."/>
            <person name="Mallez S."/>
            <person name="Zhang Y."/>
            <person name="Obille A."/>
            <person name="Becker A."/>
            <person name="Abrahante J.E."/>
            <person name="Garbe J."/>
            <person name="Badalamenti J.P."/>
            <person name="Herman A."/>
            <person name="Mangelson H."/>
            <person name="Liachko I."/>
            <person name="Sullivan S."/>
            <person name="Sone E.D."/>
            <person name="Koren S."/>
            <person name="Silverstein K.A.T."/>
            <person name="Beckman K.B."/>
            <person name="Gohl D.M."/>
        </authorList>
    </citation>
    <scope>NUCLEOTIDE SEQUENCE</scope>
    <source>
        <strain evidence="1">Duluth1</strain>
        <tissue evidence="1">Whole animal</tissue>
    </source>
</reference>
<protein>
    <submittedName>
        <fullName evidence="1">Uncharacterized protein</fullName>
    </submittedName>
</protein>
<organism evidence="1 2">
    <name type="scientific">Dreissena polymorpha</name>
    <name type="common">Zebra mussel</name>
    <name type="synonym">Mytilus polymorpha</name>
    <dbReference type="NCBI Taxonomy" id="45954"/>
    <lineage>
        <taxon>Eukaryota</taxon>
        <taxon>Metazoa</taxon>
        <taxon>Spiralia</taxon>
        <taxon>Lophotrochozoa</taxon>
        <taxon>Mollusca</taxon>
        <taxon>Bivalvia</taxon>
        <taxon>Autobranchia</taxon>
        <taxon>Heteroconchia</taxon>
        <taxon>Euheterodonta</taxon>
        <taxon>Imparidentia</taxon>
        <taxon>Neoheterodontei</taxon>
        <taxon>Myida</taxon>
        <taxon>Dreissenoidea</taxon>
        <taxon>Dreissenidae</taxon>
        <taxon>Dreissena</taxon>
    </lineage>
</organism>
<gene>
    <name evidence="1" type="ORF">DPMN_180457</name>
</gene>
<evidence type="ECO:0000313" key="2">
    <source>
        <dbReference type="Proteomes" id="UP000828390"/>
    </source>
</evidence>
<keyword evidence="2" id="KW-1185">Reference proteome</keyword>
<accession>A0A9D4EGP3</accession>
<evidence type="ECO:0000313" key="1">
    <source>
        <dbReference type="EMBL" id="KAH3778978.1"/>
    </source>
</evidence>
<proteinExistence type="predicted"/>
<dbReference type="AlphaFoldDB" id="A0A9D4EGP3"/>
<name>A0A9D4EGP3_DREPO</name>